<evidence type="ECO:0000313" key="2">
    <source>
        <dbReference type="EMBL" id="KAL2478773.1"/>
    </source>
</evidence>
<keyword evidence="3" id="KW-1185">Reference proteome</keyword>
<comment type="caution">
    <text evidence="2">The sequence shown here is derived from an EMBL/GenBank/DDBJ whole genome shotgun (WGS) entry which is preliminary data.</text>
</comment>
<dbReference type="InterPro" id="IPR012340">
    <property type="entry name" value="NA-bd_OB-fold"/>
</dbReference>
<dbReference type="Gene3D" id="2.40.50.140">
    <property type="entry name" value="Nucleic acid-binding proteins"/>
    <property type="match status" value="1"/>
</dbReference>
<dbReference type="Pfam" id="PF08646">
    <property type="entry name" value="Rep_fac-A_C"/>
    <property type="match status" value="1"/>
</dbReference>
<evidence type="ECO:0000259" key="1">
    <source>
        <dbReference type="Pfam" id="PF08646"/>
    </source>
</evidence>
<feature type="domain" description="Replication factor A C-terminal" evidence="1">
    <location>
        <begin position="40"/>
        <end position="155"/>
    </location>
</feature>
<organism evidence="2 3">
    <name type="scientific">Forsythia ovata</name>
    <dbReference type="NCBI Taxonomy" id="205694"/>
    <lineage>
        <taxon>Eukaryota</taxon>
        <taxon>Viridiplantae</taxon>
        <taxon>Streptophyta</taxon>
        <taxon>Embryophyta</taxon>
        <taxon>Tracheophyta</taxon>
        <taxon>Spermatophyta</taxon>
        <taxon>Magnoliopsida</taxon>
        <taxon>eudicotyledons</taxon>
        <taxon>Gunneridae</taxon>
        <taxon>Pentapetalae</taxon>
        <taxon>asterids</taxon>
        <taxon>lamiids</taxon>
        <taxon>Lamiales</taxon>
        <taxon>Oleaceae</taxon>
        <taxon>Forsythieae</taxon>
        <taxon>Forsythia</taxon>
    </lineage>
</organism>
<evidence type="ECO:0000313" key="3">
    <source>
        <dbReference type="Proteomes" id="UP001604277"/>
    </source>
</evidence>
<dbReference type="InterPro" id="IPR013955">
    <property type="entry name" value="Rep_factor-A_C"/>
</dbReference>
<sequence length="312" mass="35148">MFIKKNYLATTQIKLSPPSKDKVTEIGNIQGLLVVQNHFWVEARAYIRVFNQSFWYMACDICNKISSASYGEVYDCIFCKSARARASARARVFVELEDSTASINGTMIGEPAEKMMQCSARRLMALTSPDNQLQVLDEVRITIEESHFFYLKAVEKDGLADQWKYDIIFMLEPLAMTENIQEVIQPQHSSSTSQSLNSVPQPLSPPAKRLLFEVPPVSTSNKRLTEESHLHGNADTAILKLSGSTASSHQTQREGSSNNMNGNGMLSFGSVFFLVFRCSWAQFFVVLRCKCGPFCAVRKVHSFWSIPHENSY</sequence>
<dbReference type="SUPFAM" id="SSF50249">
    <property type="entry name" value="Nucleic acid-binding proteins"/>
    <property type="match status" value="1"/>
</dbReference>
<proteinExistence type="predicted"/>
<reference evidence="3" key="1">
    <citation type="submission" date="2024-07" db="EMBL/GenBank/DDBJ databases">
        <title>Two chromosome-level genome assemblies of Korean endemic species Abeliophyllum distichum and Forsythia ovata (Oleaceae).</title>
        <authorList>
            <person name="Jang H."/>
        </authorList>
    </citation>
    <scope>NUCLEOTIDE SEQUENCE [LARGE SCALE GENOMIC DNA]</scope>
</reference>
<accession>A0ABD1QRC0</accession>
<protein>
    <submittedName>
        <fullName evidence="2">Replication factor-A C terminal domain-containing protein</fullName>
    </submittedName>
</protein>
<dbReference type="Proteomes" id="UP001604277">
    <property type="component" value="Unassembled WGS sequence"/>
</dbReference>
<dbReference type="EMBL" id="JBFOLJ010000014">
    <property type="protein sequence ID" value="KAL2478773.1"/>
    <property type="molecule type" value="Genomic_DNA"/>
</dbReference>
<gene>
    <name evidence="2" type="ORF">Fot_47787</name>
</gene>
<name>A0ABD1QRC0_9LAMI</name>
<dbReference type="AlphaFoldDB" id="A0ABD1QRC0"/>